<feature type="transmembrane region" description="Helical" evidence="1">
    <location>
        <begin position="47"/>
        <end position="67"/>
    </location>
</feature>
<protein>
    <recommendedName>
        <fullName evidence="4">Pili assembly chaperone</fullName>
    </recommendedName>
</protein>
<dbReference type="Proteomes" id="UP000255106">
    <property type="component" value="Unassembled WGS sequence"/>
</dbReference>
<name>A0A377M914_ENTCL</name>
<dbReference type="AlphaFoldDB" id="A0A377M914"/>
<evidence type="ECO:0008006" key="4">
    <source>
        <dbReference type="Google" id="ProtNLM"/>
    </source>
</evidence>
<keyword evidence="1" id="KW-0812">Transmembrane</keyword>
<evidence type="ECO:0000313" key="2">
    <source>
        <dbReference type="EMBL" id="STQ14718.1"/>
    </source>
</evidence>
<evidence type="ECO:0000313" key="3">
    <source>
        <dbReference type="Proteomes" id="UP000255106"/>
    </source>
</evidence>
<keyword evidence="1" id="KW-0472">Membrane</keyword>
<accession>A0A377M914</accession>
<proteinExistence type="predicted"/>
<keyword evidence="1" id="KW-1133">Transmembrane helix</keyword>
<organism evidence="2 3">
    <name type="scientific">Enterobacter cloacae</name>
    <dbReference type="NCBI Taxonomy" id="550"/>
    <lineage>
        <taxon>Bacteria</taxon>
        <taxon>Pseudomonadati</taxon>
        <taxon>Pseudomonadota</taxon>
        <taxon>Gammaproteobacteria</taxon>
        <taxon>Enterobacterales</taxon>
        <taxon>Enterobacteriaceae</taxon>
        <taxon>Enterobacter</taxon>
        <taxon>Enterobacter cloacae complex</taxon>
    </lineage>
</organism>
<reference evidence="2 3" key="1">
    <citation type="submission" date="2018-06" db="EMBL/GenBank/DDBJ databases">
        <authorList>
            <consortium name="Pathogen Informatics"/>
            <person name="Doyle S."/>
        </authorList>
    </citation>
    <scope>NUCLEOTIDE SEQUENCE [LARGE SCALE GENOMIC DNA]</scope>
    <source>
        <strain evidence="2 3">NCTC10005</strain>
    </source>
</reference>
<evidence type="ECO:0000256" key="1">
    <source>
        <dbReference type="SAM" id="Phobius"/>
    </source>
</evidence>
<sequence>MLSCTPLLTPLSGVCSCSKPVFFLFFLLWLGLSGVMGLEITGGVPCSGFYLVWVLLSGLPFLLRPLAWAERRFRPKMTLISQHGKRAWVHLAPWQPTTDLTPSRVCLFWQNVNASTCQALETHRTVIISSHLLTGIRARRLLAHTTEYGLTVRSRIYQIPFTPWKRALMQLEILFRQWRWRTDFRRDWPVLVLRRKSLNTEK</sequence>
<gene>
    <name evidence="2" type="ORF">NCTC10005_07587</name>
</gene>
<dbReference type="EMBL" id="UGJB01000004">
    <property type="protein sequence ID" value="STQ14718.1"/>
    <property type="molecule type" value="Genomic_DNA"/>
</dbReference>